<evidence type="ECO:0008006" key="3">
    <source>
        <dbReference type="Google" id="ProtNLM"/>
    </source>
</evidence>
<proteinExistence type="predicted"/>
<comment type="caution">
    <text evidence="1">The sequence shown here is derived from an EMBL/GenBank/DDBJ whole genome shotgun (WGS) entry which is preliminary data.</text>
</comment>
<gene>
    <name evidence="1" type="ORF">ACFPIB_17310</name>
</gene>
<accession>A0ABW0EDB4</accession>
<protein>
    <recommendedName>
        <fullName evidence="3">STAS/SEC14 domain-containing protein</fullName>
    </recommendedName>
</protein>
<evidence type="ECO:0000313" key="1">
    <source>
        <dbReference type="EMBL" id="MFC5272378.1"/>
    </source>
</evidence>
<evidence type="ECO:0000313" key="2">
    <source>
        <dbReference type="Proteomes" id="UP001596161"/>
    </source>
</evidence>
<sequence length="136" mass="15378">MERIVVLKKVFGEEYLRLELMADDAFINAQWSGVQSVETVMEGGNKILEMIKESGCSKLLNSNKNVIGSWDLALEWAENEWAPGVREAGLRYLAQVVPSSYYAAMTIESLLPRIDGNFEIRTFEEDKDAEAWLLSV</sequence>
<keyword evidence="2" id="KW-1185">Reference proteome</keyword>
<dbReference type="Proteomes" id="UP001596161">
    <property type="component" value="Unassembled WGS sequence"/>
</dbReference>
<dbReference type="EMBL" id="JBHSKT010000016">
    <property type="protein sequence ID" value="MFC5272378.1"/>
    <property type="molecule type" value="Genomic_DNA"/>
</dbReference>
<dbReference type="RefSeq" id="WP_378018736.1">
    <property type="nucleotide sequence ID" value="NZ_JBHSKT010000016.1"/>
</dbReference>
<organism evidence="1 2">
    <name type="scientific">Adhaeribacter terreus</name>
    <dbReference type="NCBI Taxonomy" id="529703"/>
    <lineage>
        <taxon>Bacteria</taxon>
        <taxon>Pseudomonadati</taxon>
        <taxon>Bacteroidota</taxon>
        <taxon>Cytophagia</taxon>
        <taxon>Cytophagales</taxon>
        <taxon>Hymenobacteraceae</taxon>
        <taxon>Adhaeribacter</taxon>
    </lineage>
</organism>
<reference evidence="2" key="1">
    <citation type="journal article" date="2019" name="Int. J. Syst. Evol. Microbiol.">
        <title>The Global Catalogue of Microorganisms (GCM) 10K type strain sequencing project: providing services to taxonomists for standard genome sequencing and annotation.</title>
        <authorList>
            <consortium name="The Broad Institute Genomics Platform"/>
            <consortium name="The Broad Institute Genome Sequencing Center for Infectious Disease"/>
            <person name="Wu L."/>
            <person name="Ma J."/>
        </authorList>
    </citation>
    <scope>NUCLEOTIDE SEQUENCE [LARGE SCALE GENOMIC DNA]</scope>
    <source>
        <strain evidence="2">KACC 12602</strain>
    </source>
</reference>
<name>A0ABW0EDB4_9BACT</name>